<dbReference type="InterPro" id="IPR015068">
    <property type="entry name" value="DUF1877"/>
</dbReference>
<comment type="caution">
    <text evidence="1">The sequence shown here is derived from an EMBL/GenBank/DDBJ whole genome shotgun (WGS) entry which is preliminary data.</text>
</comment>
<dbReference type="InterPro" id="IPR035944">
    <property type="entry name" value="YfbM-like_sf"/>
</dbReference>
<proteinExistence type="predicted"/>
<evidence type="ECO:0000313" key="2">
    <source>
        <dbReference type="Proteomes" id="UP000606172"/>
    </source>
</evidence>
<evidence type="ECO:0000313" key="1">
    <source>
        <dbReference type="EMBL" id="GII94438.1"/>
    </source>
</evidence>
<dbReference type="Gene3D" id="3.40.1760.10">
    <property type="entry name" value="YfbM-like super family"/>
    <property type="match status" value="1"/>
</dbReference>
<dbReference type="Pfam" id="PF08974">
    <property type="entry name" value="DUF1877"/>
    <property type="match status" value="1"/>
</dbReference>
<accession>A0A919RIH5</accession>
<dbReference type="Proteomes" id="UP000606172">
    <property type="component" value="Unassembled WGS sequence"/>
</dbReference>
<dbReference type="EMBL" id="BOOW01000029">
    <property type="protein sequence ID" value="GII94438.1"/>
    <property type="molecule type" value="Genomic_DNA"/>
</dbReference>
<protein>
    <submittedName>
        <fullName evidence="1">Uncharacterized protein</fullName>
    </submittedName>
</protein>
<reference evidence="1" key="1">
    <citation type="submission" date="2021-01" db="EMBL/GenBank/DDBJ databases">
        <title>Whole genome shotgun sequence of Sinosporangium siamense NBRC 109515.</title>
        <authorList>
            <person name="Komaki H."/>
            <person name="Tamura T."/>
        </authorList>
    </citation>
    <scope>NUCLEOTIDE SEQUENCE</scope>
    <source>
        <strain evidence="1">NBRC 109515</strain>
    </source>
</reference>
<name>A0A919RIH5_9ACTN</name>
<keyword evidence="2" id="KW-1185">Reference proteome</keyword>
<organism evidence="1 2">
    <name type="scientific">Sinosporangium siamense</name>
    <dbReference type="NCBI Taxonomy" id="1367973"/>
    <lineage>
        <taxon>Bacteria</taxon>
        <taxon>Bacillati</taxon>
        <taxon>Actinomycetota</taxon>
        <taxon>Actinomycetes</taxon>
        <taxon>Streptosporangiales</taxon>
        <taxon>Streptosporangiaceae</taxon>
        <taxon>Sinosporangium</taxon>
    </lineage>
</organism>
<gene>
    <name evidence="1" type="ORF">Ssi02_46690</name>
</gene>
<sequence length="81" mass="8753">MPFEPFLMAPADVAAIAAVLRRHPFDALVAGADPGEMAAAGVALVPDRGRRKDYDKSFYEELACFFGDAETKGEGMILFDD</sequence>
<dbReference type="AlphaFoldDB" id="A0A919RIH5"/>